<dbReference type="RefSeq" id="XP_004335851.1">
    <property type="nucleotide sequence ID" value="XM_004335803.1"/>
</dbReference>
<dbReference type="GeneID" id="14914393"/>
<evidence type="ECO:0000313" key="2">
    <source>
        <dbReference type="EMBL" id="ELR13838.1"/>
    </source>
</evidence>
<keyword evidence="1" id="KW-0812">Transmembrane</keyword>
<feature type="transmembrane region" description="Helical" evidence="1">
    <location>
        <begin position="14"/>
        <end position="32"/>
    </location>
</feature>
<proteinExistence type="predicted"/>
<dbReference type="KEGG" id="acan:ACA1_076910"/>
<dbReference type="VEuPathDB" id="AmoebaDB:ACA1_076910"/>
<dbReference type="Proteomes" id="UP000011083">
    <property type="component" value="Unassembled WGS sequence"/>
</dbReference>
<gene>
    <name evidence="2" type="ORF">ACA1_076910</name>
</gene>
<feature type="transmembrane region" description="Helical" evidence="1">
    <location>
        <begin position="187"/>
        <end position="206"/>
    </location>
</feature>
<organism evidence="2 3">
    <name type="scientific">Acanthamoeba castellanii (strain ATCC 30010 / Neff)</name>
    <dbReference type="NCBI Taxonomy" id="1257118"/>
    <lineage>
        <taxon>Eukaryota</taxon>
        <taxon>Amoebozoa</taxon>
        <taxon>Discosea</taxon>
        <taxon>Longamoebia</taxon>
        <taxon>Centramoebida</taxon>
        <taxon>Acanthamoebidae</taxon>
        <taxon>Acanthamoeba</taxon>
    </lineage>
</organism>
<sequence>MDEMMSSYVLQPNTFLYASFGLLLVQGFLFSFECLWRTLTGRPTRITTTTFATFASFARTASLAVFVVVLSLFAFWYFTTVILLVRNFEAMKQTWALNLIGVPTALVTVAECATFAYLWWTYDEHREQPFVNAMSFGSGVFLIGIAWWGLTLAHVPLRQGKEFAWNWLAIYGVFLVAYVAICYYNNLVVPTFIGGLVTVPYGFGMYESKQQLDAKKLR</sequence>
<evidence type="ECO:0000256" key="1">
    <source>
        <dbReference type="SAM" id="Phobius"/>
    </source>
</evidence>
<evidence type="ECO:0008006" key="4">
    <source>
        <dbReference type="Google" id="ProtNLM"/>
    </source>
</evidence>
<name>L8GM60_ACACF</name>
<accession>L8GM60</accession>
<dbReference type="AlphaFoldDB" id="L8GM60"/>
<protein>
    <recommendedName>
        <fullName evidence="4">Transmembrane protein</fullName>
    </recommendedName>
</protein>
<reference evidence="2 3" key="1">
    <citation type="journal article" date="2013" name="Genome Biol.">
        <title>Genome of Acanthamoeba castellanii highlights extensive lateral gene transfer and early evolution of tyrosine kinase signaling.</title>
        <authorList>
            <person name="Clarke M."/>
            <person name="Lohan A.J."/>
            <person name="Liu B."/>
            <person name="Lagkouvardos I."/>
            <person name="Roy S."/>
            <person name="Zafar N."/>
            <person name="Bertelli C."/>
            <person name="Schilde C."/>
            <person name="Kianianmomeni A."/>
            <person name="Burglin T.R."/>
            <person name="Frech C."/>
            <person name="Turcotte B."/>
            <person name="Kopec K.O."/>
            <person name="Synnott J.M."/>
            <person name="Choo C."/>
            <person name="Paponov I."/>
            <person name="Finkler A."/>
            <person name="Soon Heng Tan C."/>
            <person name="Hutchins A.P."/>
            <person name="Weinmeier T."/>
            <person name="Rattei T."/>
            <person name="Chu J.S."/>
            <person name="Gimenez G."/>
            <person name="Irimia M."/>
            <person name="Rigden D.J."/>
            <person name="Fitzpatrick D.A."/>
            <person name="Lorenzo-Morales J."/>
            <person name="Bateman A."/>
            <person name="Chiu C.H."/>
            <person name="Tang P."/>
            <person name="Hegemann P."/>
            <person name="Fromm H."/>
            <person name="Raoult D."/>
            <person name="Greub G."/>
            <person name="Miranda-Saavedra D."/>
            <person name="Chen N."/>
            <person name="Nash P."/>
            <person name="Ginger M.L."/>
            <person name="Horn M."/>
            <person name="Schaap P."/>
            <person name="Caler L."/>
            <person name="Loftus B."/>
        </authorList>
    </citation>
    <scope>NUCLEOTIDE SEQUENCE [LARGE SCALE GENOMIC DNA]</scope>
    <source>
        <strain evidence="2 3">Neff</strain>
    </source>
</reference>
<feature type="transmembrane region" description="Helical" evidence="1">
    <location>
        <begin position="63"/>
        <end position="85"/>
    </location>
</feature>
<keyword evidence="1" id="KW-0472">Membrane</keyword>
<feature type="transmembrane region" description="Helical" evidence="1">
    <location>
        <begin position="97"/>
        <end position="120"/>
    </location>
</feature>
<keyword evidence="1" id="KW-1133">Transmembrane helix</keyword>
<evidence type="ECO:0000313" key="3">
    <source>
        <dbReference type="Proteomes" id="UP000011083"/>
    </source>
</evidence>
<dbReference type="EMBL" id="KB008074">
    <property type="protein sequence ID" value="ELR13838.1"/>
    <property type="molecule type" value="Genomic_DNA"/>
</dbReference>
<keyword evidence="3" id="KW-1185">Reference proteome</keyword>
<feature type="transmembrane region" description="Helical" evidence="1">
    <location>
        <begin position="163"/>
        <end position="181"/>
    </location>
</feature>
<feature type="transmembrane region" description="Helical" evidence="1">
    <location>
        <begin position="132"/>
        <end position="151"/>
    </location>
</feature>